<keyword evidence="1" id="KW-0472">Membrane</keyword>
<dbReference type="RefSeq" id="WP_310279564.1">
    <property type="nucleotide sequence ID" value="NZ_JAVDWR010000010.1"/>
</dbReference>
<keyword evidence="1" id="KW-1133">Transmembrane helix</keyword>
<dbReference type="EMBL" id="JAVDWR010000010">
    <property type="protein sequence ID" value="MDR7121877.1"/>
    <property type="molecule type" value="Genomic_DNA"/>
</dbReference>
<evidence type="ECO:0008006" key="4">
    <source>
        <dbReference type="Google" id="ProtNLM"/>
    </source>
</evidence>
<keyword evidence="1" id="KW-0812">Transmembrane</keyword>
<name>A0ABU1W1T5_9GAMM</name>
<keyword evidence="3" id="KW-1185">Reference proteome</keyword>
<evidence type="ECO:0000313" key="2">
    <source>
        <dbReference type="EMBL" id="MDR7121877.1"/>
    </source>
</evidence>
<dbReference type="Proteomes" id="UP001257909">
    <property type="component" value="Unassembled WGS sequence"/>
</dbReference>
<protein>
    <recommendedName>
        <fullName evidence="4">Dicarboxylate transport domain-containing protein</fullName>
    </recommendedName>
</protein>
<evidence type="ECO:0000313" key="3">
    <source>
        <dbReference type="Proteomes" id="UP001257909"/>
    </source>
</evidence>
<dbReference type="Pfam" id="PF11739">
    <property type="entry name" value="YdbH-like"/>
    <property type="match status" value="1"/>
</dbReference>
<organism evidence="2 3">
    <name type="scientific">Rheinheimera soli</name>
    <dbReference type="NCBI Taxonomy" id="443616"/>
    <lineage>
        <taxon>Bacteria</taxon>
        <taxon>Pseudomonadati</taxon>
        <taxon>Pseudomonadota</taxon>
        <taxon>Gammaproteobacteria</taxon>
        <taxon>Chromatiales</taxon>
        <taxon>Chromatiaceae</taxon>
        <taxon>Rheinheimera</taxon>
    </lineage>
</organism>
<evidence type="ECO:0000256" key="1">
    <source>
        <dbReference type="SAM" id="Phobius"/>
    </source>
</evidence>
<accession>A0ABU1W1T5</accession>
<gene>
    <name evidence="2" type="ORF">J2W69_002834</name>
</gene>
<dbReference type="InterPro" id="IPR021730">
    <property type="entry name" value="YdbH"/>
</dbReference>
<reference evidence="2 3" key="1">
    <citation type="submission" date="2023-07" db="EMBL/GenBank/DDBJ databases">
        <title>Sorghum-associated microbial communities from plants grown in Nebraska, USA.</title>
        <authorList>
            <person name="Schachtman D."/>
        </authorList>
    </citation>
    <scope>NUCLEOTIDE SEQUENCE [LARGE SCALE GENOMIC DNA]</scope>
    <source>
        <strain evidence="2 3">4138</strain>
    </source>
</reference>
<proteinExistence type="predicted"/>
<feature type="transmembrane region" description="Helical" evidence="1">
    <location>
        <begin position="26"/>
        <end position="45"/>
    </location>
</feature>
<comment type="caution">
    <text evidence="2">The sequence shown here is derived from an EMBL/GenBank/DDBJ whole genome shotgun (WGS) entry which is preliminary data.</text>
</comment>
<sequence length="678" mass="75301">MKQKGDDVAKAGSGVKKSRSWLKWNLLLLLLAGILFAFIQLQYWWNQLNPKWQGLDLSWGQVRVAQLSVQLPFYGKQQLQLEQLELGWTGWPWPLDLVRAQSLKAQLDLQLATAAETQSETVSETKVVTLPTLPLWLPEVLAFEQIEVSLPCARLNSKLSNSAENADCLLMGSLTYSEPSQHIQLQLANQQAVSVEGVGDIKLALKALIQPSAEQLEIPEFELSLASSQLNWQHHQFSELDLKLSGRAVWHNNQLQFEATKPLQLKSGYQHPDLKIQQLVLNAKTLQLQIDPAQLADTQLQTELKLDVKQLQHAMLKTLDWNWAGKASYQQQQALAEGRLANSQSLSLEHKVKLADQRISLSWTLPQLFFLAGNPLQIGPFWPELLTLQKGKLSGKGLLEFDLASMELTKQQSELVMGELSGIYDRTVFNALSANLKLFSQGTAWTVQTDNLKLQQVNHGLVFGPVELKAVYKTKAPDWLTGQLDLKQLQLALFGGQVRSVQQQIDLSKDAKVLLQLDKLQLAELLKQHPSADMTGQGTLSGTLPLSIEQGKLTVAQGSVAALEPGGRISYQSEKAIAMAQSNQGMKIVMQALQNFHFSALSAGVSYSKEGQLLLALKLEGNNPDFEKGRAVNLNINLEENLPAMITSLQLSGQVSELVKKRVQQRLAAQKAKDARKE</sequence>